<evidence type="ECO:0000313" key="1">
    <source>
        <dbReference type="EMBL" id="QIQ66197.1"/>
    </source>
</evidence>
<reference evidence="2" key="1">
    <citation type="submission" date="2020-02" db="EMBL/GenBank/DDBJ databases">
        <authorList>
            <person name="Olsen N.S."/>
            <person name="Forero-Junco L."/>
            <person name="Kot W."/>
            <person name="Hansen L.H."/>
        </authorList>
    </citation>
    <scope>NUCLEOTIDE SEQUENCE [LARGE SCALE GENOMIC DNA]</scope>
</reference>
<gene>
    <name evidence="1" type="ORF">nattely_30</name>
</gene>
<name>A0A6G9LLD7_9CAUD</name>
<dbReference type="Proteomes" id="UP000501773">
    <property type="component" value="Segment"/>
</dbReference>
<organism evidence="1 2">
    <name type="scientific">Enterococcus phage nattely</name>
    <dbReference type="NCBI Taxonomy" id="2719593"/>
    <lineage>
        <taxon>Viruses</taxon>
        <taxon>Duplodnaviria</taxon>
        <taxon>Heunggongvirae</taxon>
        <taxon>Uroviricota</taxon>
        <taxon>Caudoviricetes</taxon>
        <taxon>Andrewesvirinae</taxon>
        <taxon>Vipetofemvirus</taxon>
        <taxon>Vipetofemvirus nattely</taxon>
    </lineage>
</organism>
<protein>
    <submittedName>
        <fullName evidence="1">Uncharacterized protein</fullName>
    </submittedName>
</protein>
<evidence type="ECO:0000313" key="2">
    <source>
        <dbReference type="Proteomes" id="UP000501773"/>
    </source>
</evidence>
<accession>A0A6G9LLD7</accession>
<sequence length="197" mass="22395">MDFTKEEKDIILNLVSAEKITFDKKKNELLSSIAQKIIKENKPKVNIYLVGSVRQAKRLVGETIDRINMLAGRKITHKSYKSLLVEHVPSDFSLKYGLDYQYSVIESFISMSSNCLDGLAADNVYILYDTFTKFDDDKVQRALYLKNEIMGRKNNKGEAKIVNGIFLSPEAQDELNNAIKNSMGDNFKGNNEERGLL</sequence>
<proteinExistence type="predicted"/>
<keyword evidence="2" id="KW-1185">Reference proteome</keyword>
<dbReference type="EMBL" id="MT119360">
    <property type="protein sequence ID" value="QIQ66197.1"/>
    <property type="molecule type" value="Genomic_DNA"/>
</dbReference>